<feature type="non-terminal residue" evidence="3">
    <location>
        <position position="46"/>
    </location>
</feature>
<dbReference type="Pfam" id="PF22666">
    <property type="entry name" value="Glyco_hydro_2_N2"/>
    <property type="match status" value="1"/>
</dbReference>
<dbReference type="EMBL" id="UINC01151236">
    <property type="protein sequence ID" value="SVD44724.1"/>
    <property type="molecule type" value="Genomic_DNA"/>
</dbReference>
<keyword evidence="1" id="KW-0378">Hydrolase</keyword>
<evidence type="ECO:0000313" key="3">
    <source>
        <dbReference type="EMBL" id="SVD44724.1"/>
    </source>
</evidence>
<feature type="domain" description="Beta-mannosidase-like galactose-binding" evidence="2">
    <location>
        <begin position="13"/>
        <end position="46"/>
    </location>
</feature>
<sequence length="46" mass="5219">MSKSISQRLNSNWLFQKKGDSTWLDATVPGCVHTDLLDNNQIPDPF</sequence>
<reference evidence="3" key="1">
    <citation type="submission" date="2018-05" db="EMBL/GenBank/DDBJ databases">
        <authorList>
            <person name="Lanie J.A."/>
            <person name="Ng W.-L."/>
            <person name="Kazmierczak K.M."/>
            <person name="Andrzejewski T.M."/>
            <person name="Davidsen T.M."/>
            <person name="Wayne K.J."/>
            <person name="Tettelin H."/>
            <person name="Glass J.I."/>
            <person name="Rusch D."/>
            <person name="Podicherti R."/>
            <person name="Tsui H.-C.T."/>
            <person name="Winkler M.E."/>
        </authorList>
    </citation>
    <scope>NUCLEOTIDE SEQUENCE</scope>
</reference>
<dbReference type="SUPFAM" id="SSF49785">
    <property type="entry name" value="Galactose-binding domain-like"/>
    <property type="match status" value="1"/>
</dbReference>
<protein>
    <recommendedName>
        <fullName evidence="2">Beta-mannosidase-like galactose-binding domain-containing protein</fullName>
    </recommendedName>
</protein>
<dbReference type="InterPro" id="IPR054593">
    <property type="entry name" value="Beta-mannosidase-like_N2"/>
</dbReference>
<proteinExistence type="predicted"/>
<dbReference type="AlphaFoldDB" id="A0A382VDY1"/>
<dbReference type="Gene3D" id="2.60.120.260">
    <property type="entry name" value="Galactose-binding domain-like"/>
    <property type="match status" value="1"/>
</dbReference>
<name>A0A382VDY1_9ZZZZ</name>
<evidence type="ECO:0000259" key="2">
    <source>
        <dbReference type="Pfam" id="PF22666"/>
    </source>
</evidence>
<organism evidence="3">
    <name type="scientific">marine metagenome</name>
    <dbReference type="NCBI Taxonomy" id="408172"/>
    <lineage>
        <taxon>unclassified sequences</taxon>
        <taxon>metagenomes</taxon>
        <taxon>ecological metagenomes</taxon>
    </lineage>
</organism>
<gene>
    <name evidence="3" type="ORF">METZ01_LOCUS397578</name>
</gene>
<evidence type="ECO:0000256" key="1">
    <source>
        <dbReference type="ARBA" id="ARBA00022801"/>
    </source>
</evidence>
<accession>A0A382VDY1</accession>
<dbReference type="InterPro" id="IPR008979">
    <property type="entry name" value="Galactose-bd-like_sf"/>
</dbReference>
<dbReference type="GO" id="GO:0004553">
    <property type="term" value="F:hydrolase activity, hydrolyzing O-glycosyl compounds"/>
    <property type="evidence" value="ECO:0007669"/>
    <property type="project" value="UniProtKB-ARBA"/>
</dbReference>